<accession>A0AB34FB71</accession>
<evidence type="ECO:0000256" key="13">
    <source>
        <dbReference type="ARBA" id="ARBA00022918"/>
    </source>
</evidence>
<dbReference type="InterPro" id="IPR012337">
    <property type="entry name" value="RNaseH-like_sf"/>
</dbReference>
<feature type="compositionally biased region" description="Basic and acidic residues" evidence="19">
    <location>
        <begin position="40"/>
        <end position="52"/>
    </location>
</feature>
<dbReference type="Gene3D" id="3.30.420.10">
    <property type="entry name" value="Ribonuclease H-like superfamily/Ribonuclease H"/>
    <property type="match status" value="2"/>
</dbReference>
<keyword evidence="3" id="KW-0808">Transferase</keyword>
<evidence type="ECO:0000256" key="4">
    <source>
        <dbReference type="ARBA" id="ARBA00022695"/>
    </source>
</evidence>
<keyword evidence="11" id="KW-0694">RNA-binding</keyword>
<dbReference type="CDD" id="cd01647">
    <property type="entry name" value="RT_LTR"/>
    <property type="match status" value="1"/>
</dbReference>
<dbReference type="Pfam" id="PF00665">
    <property type="entry name" value="rve"/>
    <property type="match status" value="1"/>
</dbReference>
<dbReference type="GO" id="GO:0003677">
    <property type="term" value="F:DNA binding"/>
    <property type="evidence" value="ECO:0007669"/>
    <property type="project" value="UniProtKB-KW"/>
</dbReference>
<dbReference type="SUPFAM" id="SSF53098">
    <property type="entry name" value="Ribonuclease H-like"/>
    <property type="match status" value="1"/>
</dbReference>
<gene>
    <name evidence="22" type="ORF">O9K51_10830</name>
</gene>
<dbReference type="GO" id="GO:0005739">
    <property type="term" value="C:mitochondrion"/>
    <property type="evidence" value="ECO:0007669"/>
    <property type="project" value="UniProtKB-SubCell"/>
</dbReference>
<dbReference type="InterPro" id="IPR041588">
    <property type="entry name" value="Integrase_H2C2"/>
</dbReference>
<reference evidence="22" key="1">
    <citation type="submission" date="2023-01" db="EMBL/GenBank/DDBJ databases">
        <title>The growth and conidiation of Purpureocillium lavendulum are regulated by nitrogen source and histone H3K14 acetylation.</title>
        <authorList>
            <person name="Tang P."/>
            <person name="Han J."/>
            <person name="Zhang C."/>
            <person name="Tang P."/>
            <person name="Qi F."/>
            <person name="Zhang K."/>
            <person name="Liang L."/>
        </authorList>
    </citation>
    <scope>NUCLEOTIDE SEQUENCE</scope>
    <source>
        <strain evidence="22">YMF1.00683</strain>
    </source>
</reference>
<dbReference type="GO" id="GO:0004190">
    <property type="term" value="F:aspartic-type endopeptidase activity"/>
    <property type="evidence" value="ECO:0007669"/>
    <property type="project" value="UniProtKB-KW"/>
</dbReference>
<dbReference type="Gene3D" id="2.40.70.10">
    <property type="entry name" value="Acid Proteases"/>
    <property type="match status" value="1"/>
</dbReference>
<feature type="domain" description="Reverse transcriptase" evidence="20">
    <location>
        <begin position="671"/>
        <end position="851"/>
    </location>
</feature>
<feature type="region of interest" description="Disordered" evidence="19">
    <location>
        <begin position="1103"/>
        <end position="1125"/>
    </location>
</feature>
<feature type="compositionally biased region" description="Basic and acidic residues" evidence="19">
    <location>
        <begin position="1"/>
        <end position="11"/>
    </location>
</feature>
<proteinExistence type="predicted"/>
<keyword evidence="15" id="KW-0238">DNA-binding</keyword>
<dbReference type="PANTHER" id="PTHR37984:SF5">
    <property type="entry name" value="PROTEIN NYNRIN-LIKE"/>
    <property type="match status" value="1"/>
</dbReference>
<feature type="compositionally biased region" description="Basic and acidic residues" evidence="19">
    <location>
        <begin position="348"/>
        <end position="368"/>
    </location>
</feature>
<evidence type="ECO:0000256" key="9">
    <source>
        <dbReference type="ARBA" id="ARBA00022801"/>
    </source>
</evidence>
<dbReference type="PROSITE" id="PS50994">
    <property type="entry name" value="INTEGRASE"/>
    <property type="match status" value="1"/>
</dbReference>
<evidence type="ECO:0000313" key="23">
    <source>
        <dbReference type="Proteomes" id="UP001163105"/>
    </source>
</evidence>
<evidence type="ECO:0000256" key="17">
    <source>
        <dbReference type="ARBA" id="ARBA00023172"/>
    </source>
</evidence>
<keyword evidence="9" id="KW-0378">Hydrolase</keyword>
<dbReference type="SUPFAM" id="SSF56672">
    <property type="entry name" value="DNA/RNA polymerases"/>
    <property type="match status" value="2"/>
</dbReference>
<dbReference type="InterPro" id="IPR043502">
    <property type="entry name" value="DNA/RNA_pol_sf"/>
</dbReference>
<evidence type="ECO:0000256" key="14">
    <source>
        <dbReference type="ARBA" id="ARBA00022932"/>
    </source>
</evidence>
<dbReference type="InterPro" id="IPR036397">
    <property type="entry name" value="RNaseH_sf"/>
</dbReference>
<keyword evidence="2" id="KW-0645">Protease</keyword>
<comment type="subcellular location">
    <subcellularLocation>
        <location evidence="1">Mitochondrion</location>
    </subcellularLocation>
</comment>
<dbReference type="Pfam" id="PF17919">
    <property type="entry name" value="RT_RNaseH_2"/>
    <property type="match status" value="1"/>
</dbReference>
<dbReference type="CDD" id="cd01650">
    <property type="entry name" value="RT_nLTR_like"/>
    <property type="match status" value="1"/>
</dbReference>
<evidence type="ECO:0000256" key="10">
    <source>
        <dbReference type="ARBA" id="ARBA00022842"/>
    </source>
</evidence>
<evidence type="ECO:0000256" key="16">
    <source>
        <dbReference type="ARBA" id="ARBA00023128"/>
    </source>
</evidence>
<dbReference type="InterPro" id="IPR050951">
    <property type="entry name" value="Retrovirus_Pol_polyprotein"/>
</dbReference>
<name>A0AB34FB71_9HYPO</name>
<evidence type="ECO:0000259" key="20">
    <source>
        <dbReference type="PROSITE" id="PS50878"/>
    </source>
</evidence>
<dbReference type="Gene3D" id="1.10.340.70">
    <property type="match status" value="1"/>
</dbReference>
<dbReference type="CDD" id="cd09274">
    <property type="entry name" value="RNase_HI_RT_Ty3"/>
    <property type="match status" value="1"/>
</dbReference>
<feature type="compositionally biased region" description="Low complexity" evidence="19">
    <location>
        <begin position="15"/>
        <end position="33"/>
    </location>
</feature>
<keyword evidence="10" id="KW-0460">Magnesium</keyword>
<keyword evidence="13" id="KW-0695">RNA-directed DNA polymerase</keyword>
<dbReference type="GO" id="GO:0015074">
    <property type="term" value="P:DNA integration"/>
    <property type="evidence" value="ECO:0007669"/>
    <property type="project" value="UniProtKB-KW"/>
</dbReference>
<dbReference type="PANTHER" id="PTHR37984">
    <property type="entry name" value="PROTEIN CBG26694"/>
    <property type="match status" value="1"/>
</dbReference>
<feature type="region of interest" description="Disordered" evidence="19">
    <location>
        <begin position="1"/>
        <end position="104"/>
    </location>
</feature>
<dbReference type="GO" id="GO:0005634">
    <property type="term" value="C:nucleus"/>
    <property type="evidence" value="ECO:0007669"/>
    <property type="project" value="UniProtKB-ARBA"/>
</dbReference>
<feature type="region of interest" description="Disordered" evidence="19">
    <location>
        <begin position="347"/>
        <end position="372"/>
    </location>
</feature>
<dbReference type="InterPro" id="IPR000477">
    <property type="entry name" value="RT_dom"/>
</dbReference>
<evidence type="ECO:0000313" key="22">
    <source>
        <dbReference type="EMBL" id="KAJ6436588.1"/>
    </source>
</evidence>
<organism evidence="22 23">
    <name type="scientific">Purpureocillium lavendulum</name>
    <dbReference type="NCBI Taxonomy" id="1247861"/>
    <lineage>
        <taxon>Eukaryota</taxon>
        <taxon>Fungi</taxon>
        <taxon>Dikarya</taxon>
        <taxon>Ascomycota</taxon>
        <taxon>Pezizomycotina</taxon>
        <taxon>Sordariomycetes</taxon>
        <taxon>Hypocreomycetidae</taxon>
        <taxon>Hypocreales</taxon>
        <taxon>Ophiocordycipitaceae</taxon>
        <taxon>Purpureocillium</taxon>
    </lineage>
</organism>
<keyword evidence="5" id="KW-0540">Nuclease</keyword>
<feature type="region of interest" description="Disordered" evidence="19">
    <location>
        <begin position="273"/>
        <end position="326"/>
    </location>
</feature>
<sequence length="2516" mass="285041">MEANNRDEDSPGRTSQMLMQMMSQMSEQLQNMQASQQALRAEREMDREETRSQIRAMQSAIATPAATPHPPAPTITEPEPRCSIPRETAPAKRKPTLPDPQRFDGSRRKFRAWQLEMQSKLRVDGPALGGPPDQFAYIYARLDQTPQAMAAAFFEKGGPDGRFDPSQFMQYLTGCYGDPNVEQRALARLEAMRQGDKESFASFLPKFERELADSGGASWGDPVRINSLKRVINQELRTHLAGQLNLPKEYPGFVNALQNLGANLEDLHFHSRKQANGQRQQRNSSPARQQTKSERSVERPGPDRMDWEPTKVGKHGSRGTQERKIGVHWAKEERRCFRGHIAAYCTRRPREQPGERSERPVGKAEHPQQRTKAAKSIRDCLRQWVGKQVAPGKNRRQEHQQALIEWRQFEDKMDSPPMYANIGINREYYSKVFIDCGCLCYGTVNETFVRKLRLPRIPIRPRTLDQISTSLYGAIRGVTYADIDIDGYRKNRVFFYIIPGQDDEVVLGRTWMNQEDVTLYPSKGLLHIGSQDHWVKERDPNRTERYELSGQSAATFAGLVRRARKENEKEGKRDQRGLRVFSASMADIEKALAPKKRTDAKERLPTHYHEYLAVFDRDEADRLPPHRPGSDHRIVLEKDANGREKDAPWGPLYGMSREELIVLRRTLTELLDKGFIRASSSPASAPVLFVRKPGGGLRFCVDYRGLNAITKKDRYPLPLIEETLRSLSKAKWLTKLDVIAAFHKVRVVEGDEWKTAFRTRYGLYEWLVTPFGLTGAPATFQRYINHTLREFLDEFCSAYIDDILIYSSGSLADHRKKVKQVLARLRDAGLQIDIDKCEFEATSVKYLGFIVEAGKGIRVDPEKVRAIQEWEAPRSARAVRSFLGFANYYRQFIPKFSNIASPLTVLTKKDAAFAWSKECQAAFNELKVRLISAPVLAQWDPDRETIVETDSSGYVTGGALSQKGDDGLMRPVAFFSKKCTPAECNYPIHDKELLAIMRCLEHWDAELRSAESFTVLTDHLNLRYFTKKQPLSERQARWAEMLSRYNFTIVHRPGKDAAVPDALSRREQDMPHSAEDERLRGRRIQLLEPAKGGGLVTRVKSGYISKGDTDQPGDATAEQDESVENPFTEPEIQELWKEGLKQHNRYWLIRNAVQEGERRLPSQWGLPVMLSECSIDEGQRLCWRERIWVPNHEPLRTRLMQDTHDSALAGHPGRDMLKSLLARRFYWPGLDADARQFVRNCDACGRSNVWREKRRGLLKPLPVPERIWSELSIDFVTELPRTKSNGSTNMMVLTDRLSKSVVLESLKDITAETTARALMRNVLQHHGIPAAIVTDRGTQFTSRMWKRLCELLRIKQRLSTAWHPETDGATERANQEVERYIRIFTTYAQDDWDELLPAAAMALNNRTATSTGLSPFFFTHGYHLEPVQVKEALRPDGKSPVAKAEGIVRRFQEATEWAQAAMASAQERQEDNANTRRQPSDQYKPGDKVWLRLRNIRSKRPSKKLDWLAGKYTVLETVGSHACRLDTPPGVHNVFHVSLLRLAADDPLPSQTSDDYRPPAILTDDGELWEVEEICGHKKIYTFWRNQARARRRAGSPAQELEKQAKEAAEEYHDAVRKQKRQHWEDFLAEDGNIWKASKYLGTRGSASVEEKVPCLKKEDGTTTMGRQDQAEELLRTFFPPLPPQIEAESEGSQRPPVAWPELTMEEVERKVMAAKPWKAPGDDGLPAMVWKELWPVVKERVLHLFRLSLGSGELPEQWRSARIIPLKKPDKDDYTAARAWRPISLLSTLGKVLEAVVAERVAYAVETHGLLPANHFGARKRRSAEQALILLQENIYRAWRMGKVLSLVSFDVKGAYNGVFKERLLQRLAARGLPGELVRWVDAFCSERTASIEVNGYRSPQKPLPQAGLPQGSPLSPILFLFFNADLVQTSISTTERAIAFVDDYSAWVTGESAAANRAGIEAIIERALAWARRSGATFESNKTAVIHFTRSARRGSQGSFVVDGQTVQPKDTAKVLGVVLDAELRYKQHIAEAAAKGLSVAMHLRRLRGLSPRVARQLFTTAVAPAMDYASNVWTHACGERETAWLSQAQAVGAQAVTGAFGSVATAVAEAEANIEPVLQRHTRAAAKTWISLRTLPREHPLARLSMRICQRFTSPMQKMAMRYRDETGERLEKIREYAMAPWESRIRVACGVDRDEAAEAASAARGLVISTSSSERGGLVGMGGYVEYVTAKGKRDMLARFSVTLGPREDLNPYTAELEAMTWAFRYVPAKLPHRNVVIVSSNRAAVQVVGQPRQQSGQRAVQELYRQVRLPHLQDVPVSMLWVPAGHESFRAGVMAKAAAREATEEGRVRERATYQARATRTRLLLGQPQQQRPRIPIGVGRYSQRIDTALPGQHTRAIYDALNAKESRILVQLRTGNCRLNRYLHSIRAVGTDQCSCGQAPETVEHFLFRCRRWNSEREGMIRYSRTKMGNLSFFLGGKSGSDGERWQPDMAAVRTTIKFAMATGRLDADI</sequence>
<keyword evidence="6" id="KW-0479">Metal-binding</keyword>
<keyword evidence="4" id="KW-0548">Nucleotidyltransferase</keyword>
<dbReference type="FunFam" id="3.30.420.10:FF:000032">
    <property type="entry name" value="Retrovirus-related Pol polyprotein from transposon 297-like Protein"/>
    <property type="match status" value="1"/>
</dbReference>
<feature type="compositionally biased region" description="Basic and acidic residues" evidence="19">
    <location>
        <begin position="291"/>
        <end position="311"/>
    </location>
</feature>
<evidence type="ECO:0000259" key="21">
    <source>
        <dbReference type="PROSITE" id="PS50994"/>
    </source>
</evidence>
<dbReference type="GO" id="GO:0003887">
    <property type="term" value="F:DNA-directed DNA polymerase activity"/>
    <property type="evidence" value="ECO:0007669"/>
    <property type="project" value="UniProtKB-KW"/>
</dbReference>
<keyword evidence="7" id="KW-0064">Aspartyl protease</keyword>
<dbReference type="Pfam" id="PF00078">
    <property type="entry name" value="RVT_1"/>
    <property type="match status" value="2"/>
</dbReference>
<keyword evidence="18" id="KW-0511">Multifunctional enzyme</keyword>
<comment type="caution">
    <text evidence="22">The sequence shown here is derived from an EMBL/GenBank/DDBJ whole genome shotgun (WGS) entry which is preliminary data.</text>
</comment>
<evidence type="ECO:0000256" key="8">
    <source>
        <dbReference type="ARBA" id="ARBA00022759"/>
    </source>
</evidence>
<feature type="domain" description="Reverse transcriptase" evidence="20">
    <location>
        <begin position="1748"/>
        <end position="2022"/>
    </location>
</feature>
<dbReference type="InterPro" id="IPR056924">
    <property type="entry name" value="SH3_Tf2-1"/>
</dbReference>
<evidence type="ECO:0000256" key="7">
    <source>
        <dbReference type="ARBA" id="ARBA00022750"/>
    </source>
</evidence>
<dbReference type="GO" id="GO:0003964">
    <property type="term" value="F:RNA-directed DNA polymerase activity"/>
    <property type="evidence" value="ECO:0007669"/>
    <property type="project" value="UniProtKB-KW"/>
</dbReference>
<dbReference type="EMBL" id="JAQHRD010000019">
    <property type="protein sequence ID" value="KAJ6436588.1"/>
    <property type="molecule type" value="Genomic_DNA"/>
</dbReference>
<dbReference type="Gene3D" id="3.30.70.270">
    <property type="match status" value="2"/>
</dbReference>
<dbReference type="Proteomes" id="UP001163105">
    <property type="component" value="Unassembled WGS sequence"/>
</dbReference>
<dbReference type="InterPro" id="IPR041577">
    <property type="entry name" value="RT_RNaseH_2"/>
</dbReference>
<dbReference type="GO" id="GO:0046872">
    <property type="term" value="F:metal ion binding"/>
    <property type="evidence" value="ECO:0007669"/>
    <property type="project" value="UniProtKB-KW"/>
</dbReference>
<feature type="domain" description="Integrase catalytic" evidence="21">
    <location>
        <begin position="1258"/>
        <end position="1423"/>
    </location>
</feature>
<dbReference type="Pfam" id="PF24626">
    <property type="entry name" value="SH3_Tf2-1"/>
    <property type="match status" value="1"/>
</dbReference>
<evidence type="ECO:0000256" key="2">
    <source>
        <dbReference type="ARBA" id="ARBA00022670"/>
    </source>
</evidence>
<dbReference type="Gene3D" id="3.10.10.10">
    <property type="entry name" value="HIV Type 1 Reverse Transcriptase, subunit A, domain 1"/>
    <property type="match status" value="1"/>
</dbReference>
<dbReference type="CDD" id="cd00303">
    <property type="entry name" value="retropepsin_like"/>
    <property type="match status" value="1"/>
</dbReference>
<dbReference type="FunFam" id="3.30.70.270:FF:000020">
    <property type="entry name" value="Transposon Tf2-6 polyprotein-like Protein"/>
    <property type="match status" value="1"/>
</dbReference>
<evidence type="ECO:0000256" key="19">
    <source>
        <dbReference type="SAM" id="MobiDB-lite"/>
    </source>
</evidence>
<keyword evidence="14" id="KW-0239">DNA-directed DNA polymerase</keyword>
<dbReference type="GO" id="GO:0006508">
    <property type="term" value="P:proteolysis"/>
    <property type="evidence" value="ECO:0007669"/>
    <property type="project" value="UniProtKB-KW"/>
</dbReference>
<keyword evidence="8" id="KW-0255">Endonuclease</keyword>
<keyword evidence="16" id="KW-0496">Mitochondrion</keyword>
<dbReference type="InterPro" id="IPR021109">
    <property type="entry name" value="Peptidase_aspartic_dom_sf"/>
</dbReference>
<dbReference type="InterPro" id="IPR043128">
    <property type="entry name" value="Rev_trsase/Diguanyl_cyclase"/>
</dbReference>
<protein>
    <submittedName>
        <fullName evidence="22">Retrovirus polyprotein</fullName>
    </submittedName>
</protein>
<evidence type="ECO:0000256" key="6">
    <source>
        <dbReference type="ARBA" id="ARBA00022723"/>
    </source>
</evidence>
<evidence type="ECO:0000256" key="12">
    <source>
        <dbReference type="ARBA" id="ARBA00022908"/>
    </source>
</evidence>
<evidence type="ECO:0000256" key="1">
    <source>
        <dbReference type="ARBA" id="ARBA00004173"/>
    </source>
</evidence>
<evidence type="ECO:0000256" key="18">
    <source>
        <dbReference type="ARBA" id="ARBA00023268"/>
    </source>
</evidence>
<dbReference type="GO" id="GO:0006310">
    <property type="term" value="P:DNA recombination"/>
    <property type="evidence" value="ECO:0007669"/>
    <property type="project" value="UniProtKB-KW"/>
</dbReference>
<keyword evidence="17" id="KW-0233">DNA recombination</keyword>
<dbReference type="GO" id="GO:0004519">
    <property type="term" value="F:endonuclease activity"/>
    <property type="evidence" value="ECO:0007669"/>
    <property type="project" value="UniProtKB-KW"/>
</dbReference>
<dbReference type="GO" id="GO:0003723">
    <property type="term" value="F:RNA binding"/>
    <property type="evidence" value="ECO:0007669"/>
    <property type="project" value="UniProtKB-KW"/>
</dbReference>
<feature type="region of interest" description="Disordered" evidence="19">
    <location>
        <begin position="1459"/>
        <end position="1485"/>
    </location>
</feature>
<dbReference type="Pfam" id="PF17921">
    <property type="entry name" value="Integrase_H2C2"/>
    <property type="match status" value="1"/>
</dbReference>
<dbReference type="InterPro" id="IPR001584">
    <property type="entry name" value="Integrase_cat-core"/>
</dbReference>
<keyword evidence="23" id="KW-1185">Reference proteome</keyword>
<evidence type="ECO:0000256" key="15">
    <source>
        <dbReference type="ARBA" id="ARBA00023125"/>
    </source>
</evidence>
<evidence type="ECO:0000256" key="11">
    <source>
        <dbReference type="ARBA" id="ARBA00022884"/>
    </source>
</evidence>
<evidence type="ECO:0000256" key="5">
    <source>
        <dbReference type="ARBA" id="ARBA00022722"/>
    </source>
</evidence>
<keyword evidence="12" id="KW-0229">DNA integration</keyword>
<dbReference type="PROSITE" id="PS50878">
    <property type="entry name" value="RT_POL"/>
    <property type="match status" value="2"/>
</dbReference>
<evidence type="ECO:0000256" key="3">
    <source>
        <dbReference type="ARBA" id="ARBA00022679"/>
    </source>
</evidence>
<feature type="compositionally biased region" description="Polar residues" evidence="19">
    <location>
        <begin position="274"/>
        <end position="290"/>
    </location>
</feature>